<keyword evidence="3" id="KW-0804">Transcription</keyword>
<dbReference type="InterPro" id="IPR018062">
    <property type="entry name" value="HTH_AraC-typ_CS"/>
</dbReference>
<dbReference type="InterPro" id="IPR052158">
    <property type="entry name" value="INH-QAR"/>
</dbReference>
<feature type="domain" description="HTH araC/xylS-type" evidence="4">
    <location>
        <begin position="225"/>
        <end position="323"/>
    </location>
</feature>
<dbReference type="InterPro" id="IPR029062">
    <property type="entry name" value="Class_I_gatase-like"/>
</dbReference>
<dbReference type="InterPro" id="IPR009057">
    <property type="entry name" value="Homeodomain-like_sf"/>
</dbReference>
<gene>
    <name evidence="5" type="ORF">OEZ71_14295</name>
</gene>
<evidence type="ECO:0000256" key="2">
    <source>
        <dbReference type="ARBA" id="ARBA00023125"/>
    </source>
</evidence>
<dbReference type="Gene3D" id="3.40.50.880">
    <property type="match status" value="1"/>
</dbReference>
<evidence type="ECO:0000259" key="4">
    <source>
        <dbReference type="PROSITE" id="PS01124"/>
    </source>
</evidence>
<reference evidence="5 6" key="1">
    <citation type="submission" date="2022-10" db="EMBL/GenBank/DDBJ databases">
        <title>Defluviimonas sp. nov., isolated from ocean surface sediments.</title>
        <authorList>
            <person name="He W."/>
            <person name="Wang L."/>
            <person name="Zhang D.-F."/>
        </authorList>
    </citation>
    <scope>NUCLEOTIDE SEQUENCE [LARGE SCALE GENOMIC DNA]</scope>
    <source>
        <strain evidence="5 6">WL0050</strain>
    </source>
</reference>
<accession>A0ABT2ZQN0</accession>
<proteinExistence type="predicted"/>
<dbReference type="Pfam" id="PF12833">
    <property type="entry name" value="HTH_18"/>
    <property type="match status" value="1"/>
</dbReference>
<comment type="caution">
    <text evidence="5">The sequence shown here is derived from an EMBL/GenBank/DDBJ whole genome shotgun (WGS) entry which is preliminary data.</text>
</comment>
<dbReference type="SUPFAM" id="SSF52317">
    <property type="entry name" value="Class I glutamine amidotransferase-like"/>
    <property type="match status" value="1"/>
</dbReference>
<dbReference type="Proteomes" id="UP001652564">
    <property type="component" value="Unassembled WGS sequence"/>
</dbReference>
<sequence length="332" mass="36070">MKREKPIFAPDPAPLDVAVLVMADTNALSLAAAVDPMRAANRRAGRTLFTWRYYSAAAGAIPVTTGFRIDADALPDRIEADILLIVAGFRLIEQATPPLLARLRRLAPRLRAMIGVDGGPWFLALAGLLDGRSATVHWEDLETFADRFPAVDVRQDRYVISGPFVTTGGAAPCLDMMLELIRTRHGAELALRVAGAFLYEPVHAATVPQQAVSAARLAKGDPALGRAIALMERGVENPIPIAAIARRIGLSQRRLEMLFAERLGTSPGRFFLDLRLDEARRMVVDTRLPLQEVALRTGFSSQMAFARAFRARFGAPASALRRSAGTVQAKTP</sequence>
<evidence type="ECO:0000256" key="1">
    <source>
        <dbReference type="ARBA" id="ARBA00023015"/>
    </source>
</evidence>
<dbReference type="Gene3D" id="1.10.10.60">
    <property type="entry name" value="Homeodomain-like"/>
    <property type="match status" value="2"/>
</dbReference>
<keyword evidence="6" id="KW-1185">Reference proteome</keyword>
<evidence type="ECO:0000313" key="6">
    <source>
        <dbReference type="Proteomes" id="UP001652564"/>
    </source>
</evidence>
<dbReference type="PANTHER" id="PTHR43130">
    <property type="entry name" value="ARAC-FAMILY TRANSCRIPTIONAL REGULATOR"/>
    <property type="match status" value="1"/>
</dbReference>
<organism evidence="5 6">
    <name type="scientific">Albidovulum litorale</name>
    <dbReference type="NCBI Taxonomy" id="2984134"/>
    <lineage>
        <taxon>Bacteria</taxon>
        <taxon>Pseudomonadati</taxon>
        <taxon>Pseudomonadota</taxon>
        <taxon>Alphaproteobacteria</taxon>
        <taxon>Rhodobacterales</taxon>
        <taxon>Paracoccaceae</taxon>
        <taxon>Albidovulum</taxon>
    </lineage>
</organism>
<dbReference type="SUPFAM" id="SSF46689">
    <property type="entry name" value="Homeodomain-like"/>
    <property type="match status" value="2"/>
</dbReference>
<evidence type="ECO:0000313" key="5">
    <source>
        <dbReference type="EMBL" id="MCV2873467.1"/>
    </source>
</evidence>
<keyword evidence="1" id="KW-0805">Transcription regulation</keyword>
<dbReference type="EMBL" id="JAOWKZ010000003">
    <property type="protein sequence ID" value="MCV2873467.1"/>
    <property type="molecule type" value="Genomic_DNA"/>
</dbReference>
<dbReference type="PANTHER" id="PTHR43130:SF3">
    <property type="entry name" value="HTH-TYPE TRANSCRIPTIONAL REGULATOR RV1931C"/>
    <property type="match status" value="1"/>
</dbReference>
<protein>
    <submittedName>
        <fullName evidence="5">Helix-turn-helix domain-containing protein</fullName>
    </submittedName>
</protein>
<dbReference type="PROSITE" id="PS00041">
    <property type="entry name" value="HTH_ARAC_FAMILY_1"/>
    <property type="match status" value="1"/>
</dbReference>
<dbReference type="InterPro" id="IPR018060">
    <property type="entry name" value="HTH_AraC"/>
</dbReference>
<evidence type="ECO:0000256" key="3">
    <source>
        <dbReference type="ARBA" id="ARBA00023163"/>
    </source>
</evidence>
<dbReference type="RefSeq" id="WP_263740673.1">
    <property type="nucleotide sequence ID" value="NZ_JAOWKZ010000003.1"/>
</dbReference>
<dbReference type="CDD" id="cd03136">
    <property type="entry name" value="GATase1_AraC_ArgR_like"/>
    <property type="match status" value="1"/>
</dbReference>
<name>A0ABT2ZQN0_9RHOB</name>
<dbReference type="PROSITE" id="PS01124">
    <property type="entry name" value="HTH_ARAC_FAMILY_2"/>
    <property type="match status" value="1"/>
</dbReference>
<dbReference type="SMART" id="SM00342">
    <property type="entry name" value="HTH_ARAC"/>
    <property type="match status" value="1"/>
</dbReference>
<keyword evidence="2" id="KW-0238">DNA-binding</keyword>